<accession>A0A4D8PYP6</accession>
<dbReference type="GO" id="GO:0006313">
    <property type="term" value="P:DNA transposition"/>
    <property type="evidence" value="ECO:0007669"/>
    <property type="project" value="InterPro"/>
</dbReference>
<gene>
    <name evidence="1" type="ORF">D3867_00025</name>
</gene>
<dbReference type="PANTHER" id="PTHR37936">
    <property type="entry name" value="TRANSPOSASE INSC FOR INSERTION ELEMENT IS2A-RELATED"/>
    <property type="match status" value="1"/>
</dbReference>
<reference evidence="1 2" key="1">
    <citation type="submission" date="2018-09" db="EMBL/GenBank/DDBJ databases">
        <title>Whole genome based analysis of evolution and adaptive divergence in Indian and Brazilian strains of Azospirillum brasilense.</title>
        <authorList>
            <person name="Singh C."/>
            <person name="Tripathi A.K."/>
        </authorList>
    </citation>
    <scope>NUCLEOTIDE SEQUENCE [LARGE SCALE GENOMIC DNA]</scope>
    <source>
        <strain evidence="1 2">MTCC4036</strain>
    </source>
</reference>
<dbReference type="GO" id="GO:0004803">
    <property type="term" value="F:transposase activity"/>
    <property type="evidence" value="ECO:0007669"/>
    <property type="project" value="InterPro"/>
</dbReference>
<dbReference type="InterPro" id="IPR010921">
    <property type="entry name" value="Trp_repressor/repl_initiator"/>
</dbReference>
<dbReference type="InterPro" id="IPR002514">
    <property type="entry name" value="Transposase_8"/>
</dbReference>
<evidence type="ECO:0000313" key="2">
    <source>
        <dbReference type="Proteomes" id="UP000298596"/>
    </source>
</evidence>
<dbReference type="NCBIfam" id="NF047595">
    <property type="entry name" value="IS66_ISRel24_TnpA"/>
    <property type="match status" value="1"/>
</dbReference>
<name>A0A4D8PYP6_AZOBR</name>
<dbReference type="GO" id="GO:0043565">
    <property type="term" value="F:sequence-specific DNA binding"/>
    <property type="evidence" value="ECO:0007669"/>
    <property type="project" value="InterPro"/>
</dbReference>
<dbReference type="Pfam" id="PF01527">
    <property type="entry name" value="HTH_Tnp_1"/>
    <property type="match status" value="1"/>
</dbReference>
<evidence type="ECO:0000313" key="1">
    <source>
        <dbReference type="EMBL" id="QCO00606.1"/>
    </source>
</evidence>
<dbReference type="SUPFAM" id="SSF48295">
    <property type="entry name" value="TrpR-like"/>
    <property type="match status" value="1"/>
</dbReference>
<protein>
    <submittedName>
        <fullName evidence="1">Transposase</fullName>
    </submittedName>
</protein>
<sequence>MVIEDPIGEQSRHVRFLVRSAPIQTGSNRPISDFGLRKIDFRFWRKADEFAVRFGSGADVLVRRLCALICKRCSGPTFQRKQAERVSRIEWMGDRFVSALDLTLDQEPVRVRRMEVITGDVGRRSWSPEEKERILAEAAVPGAVVSEVARRHGLRPQQVFGWRREARAASRFQDEGLVFAPVVLDTTPPPVAPKELPAIEVQIGDTVVRVPAGMDGATVKAVLRAVRASR</sequence>
<dbReference type="AlphaFoldDB" id="A0A4D8PYP6"/>
<dbReference type="Proteomes" id="UP000298596">
    <property type="component" value="Chromosome"/>
</dbReference>
<proteinExistence type="predicted"/>
<dbReference type="EMBL" id="CP032330">
    <property type="protein sequence ID" value="QCO00606.1"/>
    <property type="molecule type" value="Genomic_DNA"/>
</dbReference>
<dbReference type="PANTHER" id="PTHR37936:SF3">
    <property type="entry name" value="TRANSPOSASE INSC FOR INSERTION ELEMENT IS2A-RELATED"/>
    <property type="match status" value="1"/>
</dbReference>
<organism evidence="1 2">
    <name type="scientific">Azospirillum brasilense</name>
    <dbReference type="NCBI Taxonomy" id="192"/>
    <lineage>
        <taxon>Bacteria</taxon>
        <taxon>Pseudomonadati</taxon>
        <taxon>Pseudomonadota</taxon>
        <taxon>Alphaproteobacteria</taxon>
        <taxon>Rhodospirillales</taxon>
        <taxon>Azospirillaceae</taxon>
        <taxon>Azospirillum</taxon>
    </lineage>
</organism>